<feature type="repeat" description="WD" evidence="3">
    <location>
        <begin position="1223"/>
        <end position="1264"/>
    </location>
</feature>
<protein>
    <submittedName>
        <fullName evidence="7">CHAT domain-containing protein</fullName>
    </submittedName>
</protein>
<feature type="repeat" description="WD" evidence="3">
    <location>
        <begin position="1488"/>
        <end position="1529"/>
    </location>
</feature>
<dbReference type="CDD" id="cd00267">
    <property type="entry name" value="ABC_ATPase"/>
    <property type="match status" value="1"/>
</dbReference>
<dbReference type="SMART" id="SM00320">
    <property type="entry name" value="WD40"/>
    <property type="match status" value="22"/>
</dbReference>
<feature type="repeat" description="WD" evidence="3">
    <location>
        <begin position="1855"/>
        <end position="1889"/>
    </location>
</feature>
<evidence type="ECO:0000256" key="2">
    <source>
        <dbReference type="ARBA" id="ARBA00022737"/>
    </source>
</evidence>
<comment type="caution">
    <text evidence="7">The sequence shown here is derived from an EMBL/GenBank/DDBJ whole genome shotgun (WGS) entry which is preliminary data.</text>
</comment>
<dbReference type="InterPro" id="IPR019775">
    <property type="entry name" value="WD40_repeat_CS"/>
</dbReference>
<feature type="repeat" description="WD" evidence="3">
    <location>
        <begin position="1570"/>
        <end position="1604"/>
    </location>
</feature>
<gene>
    <name evidence="7" type="ORF">H6G24_28500</name>
</gene>
<dbReference type="InterPro" id="IPR015943">
    <property type="entry name" value="WD40/YVTN_repeat-like_dom_sf"/>
</dbReference>
<dbReference type="InterPro" id="IPR011047">
    <property type="entry name" value="Quinoprotein_ADH-like_sf"/>
</dbReference>
<feature type="repeat" description="WD" evidence="3">
    <location>
        <begin position="1305"/>
        <end position="1338"/>
    </location>
</feature>
<dbReference type="Pfam" id="PF00400">
    <property type="entry name" value="WD40"/>
    <property type="match status" value="16"/>
</dbReference>
<dbReference type="InterPro" id="IPR024983">
    <property type="entry name" value="CHAT_dom"/>
</dbReference>
<dbReference type="SUPFAM" id="SSF50978">
    <property type="entry name" value="WD40 repeat-like"/>
    <property type="match status" value="3"/>
</dbReference>
<dbReference type="PROSITE" id="PS50082">
    <property type="entry name" value="WD_REPEATS_2"/>
    <property type="match status" value="21"/>
</dbReference>
<name>A0ABR8AJG0_9CYAN</name>
<reference evidence="7 8" key="1">
    <citation type="journal article" date="2020" name="ISME J.">
        <title>Comparative genomics reveals insights into cyanobacterial evolution and habitat adaptation.</title>
        <authorList>
            <person name="Chen M.Y."/>
            <person name="Teng W.K."/>
            <person name="Zhao L."/>
            <person name="Hu C.X."/>
            <person name="Zhou Y.K."/>
            <person name="Han B.P."/>
            <person name="Song L.R."/>
            <person name="Shu W.S."/>
        </authorList>
    </citation>
    <scope>NUCLEOTIDE SEQUENCE [LARGE SCALE GENOMIC DNA]</scope>
    <source>
        <strain evidence="7 8">FACHB-288</strain>
    </source>
</reference>
<dbReference type="Pfam" id="PF12770">
    <property type="entry name" value="CHAT"/>
    <property type="match status" value="1"/>
</dbReference>
<dbReference type="EMBL" id="JACJQH010000058">
    <property type="protein sequence ID" value="MBD2199375.1"/>
    <property type="molecule type" value="Genomic_DNA"/>
</dbReference>
<dbReference type="PRINTS" id="PR00320">
    <property type="entry name" value="GPROTEINBRPT"/>
</dbReference>
<keyword evidence="1 3" id="KW-0853">WD repeat</keyword>
<feature type="repeat" description="WD" evidence="3">
    <location>
        <begin position="1896"/>
        <end position="1930"/>
    </location>
</feature>
<feature type="repeat" description="WD" evidence="3">
    <location>
        <begin position="1158"/>
        <end position="1191"/>
    </location>
</feature>
<proteinExistence type="predicted"/>
<sequence length="1974" mass="220302">MNTFEINIQRKSANHWPIVVEHSRPGELLSSRSEGILELTSTDFQQLTSLLGQPKDYGTFLGKALFKEEIRDAFVSALRDSDAIVRVLLFIEAEDKEIRTLRWERLCANIDDGWHLLSLEQRTPYSLYIPAITDRRFPPIGRRDLRALILVASPQEIERYKLDSFDVEAAVSGVRQALGKIPCDVLATVEGAIGKPTIDELCKYLTDRTKQYTLLHFVSHSRVIQDSGETVLYWATSENKVDPVTGTRLIERLRSLSASKGLPHLTFLSTCESASPEAEAALGGLGQRLVRDLGMPAVIAMTEKVTVKTALVLGAKFYEQLSKSGEVDLALQEAAASLAERQDITVPALFSRLGGRPLFSDQLDRKLTNSEIKYGLEQLQVLFQERSPILLPKLEVRVEKLTNLLHIDLAALSKEARKEREQALEDVNNLSIAVLDISFNAVALGQEPPIYDARCPFLGLYPFRVENQKFFFGREKLVAQLQQKLEKDNFLAVFGASGSGKSSLVLAGLIPALKEKQSDLQMAYMTPNCNPIEQMQASFLEVQNQAAILVIDQFEELFTLCTDNQRRQEFIDKLLFTIQQQKVVVTMRADFWGECASYPQLKQLMQSRQELIGPMDTAELRKAMEMQAAQVGLRFEADLSNQILDDVQGEPGAMPLLQHALLELWKRRHGRWLRTMEYEAIGGVKIAIAQTADAVYDQCEPQQKEQIKNIFIRLTRLDDSAPTGEKRRDTRRRVWLEELIPTVNDEALIQQLVKKLAGEGARLVVTSVDSATQREEVEVAHEALIRYWPRLLNWLDENRSLLLLREKIRQEALEWENNQKEESYLVHRGERLKNAQELLKSNFFNVLETNYVQSCLELRDRQQQEQEARRRRDIQIKWTIFTGAVAIFLTTSLGLIAVKKGYEAELSKADSLRQSSLSLSRSAKDLEALTNAIKSAKIIQDTKFLSKVSSLIIKNQDQINSLAQVIAVLQRAIDGVKARNYLNGHSSTPTTVVFSPNGKMIATVSKDKTLKLWDLQGQELTKSRLKYYVGVTQVAFSPDSQTLATVIHNKTVQLWDLQANHQLGTLLKHDAAVTSLAFSPDGNTLATASLDRRVILWNLQGYELPTRFHQEDAAITSLVFSPDGKTIATATKNHTVKFWDLQGKELAKTSFADKSGETNLVFSPDRQTIATVTKDNTILLWDLQDKELTKALATNQFTIQESQIQDNIFTIKNINPNQQQKQPFKHKSKITTLAFSADCQTIATGSEDNSVILWDLNGNQLQTFKGHEGDITSLAFSPDGSGLVSASKDNNIILWNLGGKLLQTWTGHQAGVTSIAISPDGKNIASASKDNTVKLWNLGGKLLRTFNEHKSAVTSVAFSADGNTIASTSEDKTVKIWDLKTNSPSNVTIPGEQAGFTSVVFSPHNLSQKTNCQFLAAATKDNLIQLWDLRENKPHIWDIGQKQPQILRGHKYAVTSLAFSPDCQTLASASVDKSIILWSLNGKQLQTFKGHEAAITSIAFSPDSQKLASGSDDKTIIIWDLKGNQLHKFKGHEAGITSVAFSPHSDNLASASLDRTIIIWDLNGKKLQTLRGHQAAVTSVAFSNDGKTIVSASEDNTIKLWNLKGKHILEGHRDTVYAVKFSPDGKTLASASEDNTIKLWNLQSRELATIKNGEAEIIDIVFSHDSKNLAAVNENKTITLWDLKGKELANFKRHQAEITTIIFSHNDKILASGSKDKTIKLWNLQGKELATFKGHQAEITTIVFSHNDKILASGSKDKTIKLWNLQGKKLATFKGHQAEITTIVLSPNGKIIASGSKDKTIKLWNLQGKELATFKGHQAGIKDIVFSQDSQNLVSMSADWAIILWDLQGKQLHTFKVNENQLAKIVVSPNSKTIAFLSEDKTIKLWDFQGNLKRTLIGHEAGIKTMAFSPDGDTLASGSADNNIILWDINDLDIDALLDDLIVTACNSVRDYLHYNQQVEKSDRNMCDDMGTSK</sequence>
<feature type="repeat" description="WD" evidence="3">
    <location>
        <begin position="1732"/>
        <end position="1773"/>
    </location>
</feature>
<evidence type="ECO:0000259" key="6">
    <source>
        <dbReference type="Pfam" id="PF23389"/>
    </source>
</evidence>
<keyword evidence="8" id="KW-1185">Reference proteome</keyword>
<dbReference type="InterPro" id="IPR057855">
    <property type="entry name" value="Beta-prop_WDR19_1st"/>
</dbReference>
<feature type="repeat" description="WD" evidence="3">
    <location>
        <begin position="1609"/>
        <end position="1650"/>
    </location>
</feature>
<evidence type="ECO:0000313" key="7">
    <source>
        <dbReference type="EMBL" id="MBD2199375.1"/>
    </source>
</evidence>
<dbReference type="PROSITE" id="PS00678">
    <property type="entry name" value="WD_REPEATS_1"/>
    <property type="match status" value="20"/>
</dbReference>
<dbReference type="Pfam" id="PF23389">
    <property type="entry name" value="Beta-prop_WDR19_1st"/>
    <property type="match status" value="1"/>
</dbReference>
<dbReference type="SUPFAM" id="SSF52540">
    <property type="entry name" value="P-loop containing nucleoside triphosphate hydrolases"/>
    <property type="match status" value="1"/>
</dbReference>
<accession>A0ABR8AJG0</accession>
<feature type="repeat" description="WD" evidence="3">
    <location>
        <begin position="1529"/>
        <end position="1570"/>
    </location>
</feature>
<dbReference type="Pfam" id="PF20703">
    <property type="entry name" value="nSTAND1"/>
    <property type="match status" value="1"/>
</dbReference>
<feature type="repeat" description="WD" evidence="3">
    <location>
        <begin position="1346"/>
        <end position="1387"/>
    </location>
</feature>
<dbReference type="InterPro" id="IPR049052">
    <property type="entry name" value="nSTAND1"/>
</dbReference>
<evidence type="ECO:0000256" key="3">
    <source>
        <dbReference type="PROSITE-ProRule" id="PRU00221"/>
    </source>
</evidence>
<keyword evidence="2" id="KW-0677">Repeat</keyword>
<feature type="repeat" description="WD" evidence="3">
    <location>
        <begin position="1108"/>
        <end position="1149"/>
    </location>
</feature>
<feature type="domain" description="Novel STAND NTPase 1" evidence="5">
    <location>
        <begin position="456"/>
        <end position="822"/>
    </location>
</feature>
<feature type="repeat" description="WD" evidence="3">
    <location>
        <begin position="982"/>
        <end position="1023"/>
    </location>
</feature>
<feature type="repeat" description="WD" evidence="3">
    <location>
        <begin position="1031"/>
        <end position="1065"/>
    </location>
</feature>
<dbReference type="PANTHER" id="PTHR19848">
    <property type="entry name" value="WD40 REPEAT PROTEIN"/>
    <property type="match status" value="1"/>
</dbReference>
<feature type="repeat" description="WD" evidence="3">
    <location>
        <begin position="1264"/>
        <end position="1297"/>
    </location>
</feature>
<dbReference type="PROSITE" id="PS50294">
    <property type="entry name" value="WD_REPEATS_REGION"/>
    <property type="match status" value="17"/>
</dbReference>
<evidence type="ECO:0000259" key="5">
    <source>
        <dbReference type="Pfam" id="PF20703"/>
    </source>
</evidence>
<feature type="repeat" description="WD" evidence="3">
    <location>
        <begin position="1691"/>
        <end position="1732"/>
    </location>
</feature>
<dbReference type="InterPro" id="IPR036322">
    <property type="entry name" value="WD40_repeat_dom_sf"/>
</dbReference>
<dbReference type="InterPro" id="IPR001680">
    <property type="entry name" value="WD40_rpt"/>
</dbReference>
<dbReference type="Proteomes" id="UP000658514">
    <property type="component" value="Unassembled WGS sequence"/>
</dbReference>
<dbReference type="Gene3D" id="2.130.10.10">
    <property type="entry name" value="YVTN repeat-like/Quinoprotein amine dehydrogenase"/>
    <property type="match status" value="7"/>
</dbReference>
<organism evidence="7 8">
    <name type="scientific">Calothrix parietina FACHB-288</name>
    <dbReference type="NCBI Taxonomy" id="2692896"/>
    <lineage>
        <taxon>Bacteria</taxon>
        <taxon>Bacillati</taxon>
        <taxon>Cyanobacteriota</taxon>
        <taxon>Cyanophyceae</taxon>
        <taxon>Nostocales</taxon>
        <taxon>Calotrichaceae</taxon>
        <taxon>Calothrix</taxon>
    </lineage>
</organism>
<dbReference type="PANTHER" id="PTHR19848:SF8">
    <property type="entry name" value="F-BOX AND WD REPEAT DOMAIN CONTAINING 7"/>
    <property type="match status" value="1"/>
</dbReference>
<feature type="repeat" description="WD" evidence="3">
    <location>
        <begin position="1773"/>
        <end position="1814"/>
    </location>
</feature>
<evidence type="ECO:0000313" key="8">
    <source>
        <dbReference type="Proteomes" id="UP000658514"/>
    </source>
</evidence>
<dbReference type="CDD" id="cd00200">
    <property type="entry name" value="WD40"/>
    <property type="match status" value="3"/>
</dbReference>
<dbReference type="RefSeq" id="WP_190548658.1">
    <property type="nucleotide sequence ID" value="NZ_CAWPNO010000093.1"/>
</dbReference>
<feature type="repeat" description="WD" evidence="3">
    <location>
        <begin position="1066"/>
        <end position="1100"/>
    </location>
</feature>
<dbReference type="InterPro" id="IPR020472">
    <property type="entry name" value="WD40_PAC1"/>
</dbReference>
<feature type="domain" description="WDR19 first beta-propeller" evidence="6">
    <location>
        <begin position="1623"/>
        <end position="1774"/>
    </location>
</feature>
<evidence type="ECO:0000259" key="4">
    <source>
        <dbReference type="Pfam" id="PF12770"/>
    </source>
</evidence>
<dbReference type="InterPro" id="IPR027417">
    <property type="entry name" value="P-loop_NTPase"/>
</dbReference>
<dbReference type="Gene3D" id="3.40.50.300">
    <property type="entry name" value="P-loop containing nucleotide triphosphate hydrolases"/>
    <property type="match status" value="1"/>
</dbReference>
<feature type="repeat" description="WD" evidence="3">
    <location>
        <begin position="1447"/>
        <end position="1488"/>
    </location>
</feature>
<feature type="domain" description="CHAT" evidence="4">
    <location>
        <begin position="65"/>
        <end position="343"/>
    </location>
</feature>
<dbReference type="SUPFAM" id="SSF50998">
    <property type="entry name" value="Quinoprotein alcohol dehydrogenase-like"/>
    <property type="match status" value="1"/>
</dbReference>
<evidence type="ECO:0000256" key="1">
    <source>
        <dbReference type="ARBA" id="ARBA00022574"/>
    </source>
</evidence>
<feature type="repeat" description="WD" evidence="3">
    <location>
        <begin position="1814"/>
        <end position="1848"/>
    </location>
</feature>
<feature type="repeat" description="WD" evidence="3">
    <location>
        <begin position="1650"/>
        <end position="1691"/>
    </location>
</feature>